<name>A0AAN8VEF7_9MAGN</name>
<accession>A0AAN8VEF7</accession>
<dbReference type="InterPro" id="IPR052222">
    <property type="entry name" value="DESIGUAL"/>
</dbReference>
<evidence type="ECO:0000256" key="1">
    <source>
        <dbReference type="SAM" id="Phobius"/>
    </source>
</evidence>
<sequence>MASKWLVMVVFVFDLIAFDLDVDAELRRSTATIAQDDSGRKYCAYHSDIATGLGVGSFLFLLASQLIIMIDSRCLCCGRGLHTNDTVHHLLVCTILNT</sequence>
<proteinExistence type="predicted"/>
<feature type="transmembrane region" description="Helical" evidence="1">
    <location>
        <begin position="49"/>
        <end position="70"/>
    </location>
</feature>
<keyword evidence="1" id="KW-1133">Transmembrane helix</keyword>
<dbReference type="Proteomes" id="UP001370490">
    <property type="component" value="Unassembled WGS sequence"/>
</dbReference>
<comment type="caution">
    <text evidence="3">The sequence shown here is derived from an EMBL/GenBank/DDBJ whole genome shotgun (WGS) entry which is preliminary data.</text>
</comment>
<feature type="signal peptide" evidence="2">
    <location>
        <begin position="1"/>
        <end position="24"/>
    </location>
</feature>
<dbReference type="EMBL" id="JBAMMX010000010">
    <property type="protein sequence ID" value="KAK6932525.1"/>
    <property type="molecule type" value="Genomic_DNA"/>
</dbReference>
<dbReference type="AlphaFoldDB" id="A0AAN8VEF7"/>
<keyword evidence="2" id="KW-0732">Signal</keyword>
<evidence type="ECO:0000256" key="2">
    <source>
        <dbReference type="SAM" id="SignalP"/>
    </source>
</evidence>
<dbReference type="PANTHER" id="PTHR31769">
    <property type="entry name" value="OS07G0462200 PROTEIN-RELATED"/>
    <property type="match status" value="1"/>
</dbReference>
<evidence type="ECO:0000313" key="3">
    <source>
        <dbReference type="EMBL" id="KAK6932525.1"/>
    </source>
</evidence>
<keyword evidence="4" id="KW-1185">Reference proteome</keyword>
<reference evidence="3 4" key="1">
    <citation type="submission" date="2023-12" db="EMBL/GenBank/DDBJ databases">
        <title>A high-quality genome assembly for Dillenia turbinata (Dilleniales).</title>
        <authorList>
            <person name="Chanderbali A."/>
        </authorList>
    </citation>
    <scope>NUCLEOTIDE SEQUENCE [LARGE SCALE GENOMIC DNA]</scope>
    <source>
        <strain evidence="3">LSX21</strain>
        <tissue evidence="3">Leaf</tissue>
    </source>
</reference>
<evidence type="ECO:0000313" key="4">
    <source>
        <dbReference type="Proteomes" id="UP001370490"/>
    </source>
</evidence>
<gene>
    <name evidence="3" type="ORF">RJ641_002149</name>
</gene>
<keyword evidence="1" id="KW-0472">Membrane</keyword>
<keyword evidence="1" id="KW-0812">Transmembrane</keyword>
<feature type="chain" id="PRO_5042919212" evidence="2">
    <location>
        <begin position="25"/>
        <end position="98"/>
    </location>
</feature>
<organism evidence="3 4">
    <name type="scientific">Dillenia turbinata</name>
    <dbReference type="NCBI Taxonomy" id="194707"/>
    <lineage>
        <taxon>Eukaryota</taxon>
        <taxon>Viridiplantae</taxon>
        <taxon>Streptophyta</taxon>
        <taxon>Embryophyta</taxon>
        <taxon>Tracheophyta</taxon>
        <taxon>Spermatophyta</taxon>
        <taxon>Magnoliopsida</taxon>
        <taxon>eudicotyledons</taxon>
        <taxon>Gunneridae</taxon>
        <taxon>Pentapetalae</taxon>
        <taxon>Dilleniales</taxon>
        <taxon>Dilleniaceae</taxon>
        <taxon>Dillenia</taxon>
    </lineage>
</organism>
<protein>
    <submittedName>
        <fullName evidence="3">Uncharacterized protein</fullName>
    </submittedName>
</protein>